<evidence type="ECO:0000256" key="6">
    <source>
        <dbReference type="SAM" id="MobiDB-lite"/>
    </source>
</evidence>
<keyword evidence="5 7" id="KW-0472">Membrane</keyword>
<evidence type="ECO:0000256" key="5">
    <source>
        <dbReference type="ARBA" id="ARBA00023136"/>
    </source>
</evidence>
<dbReference type="GO" id="GO:0005886">
    <property type="term" value="C:plasma membrane"/>
    <property type="evidence" value="ECO:0007669"/>
    <property type="project" value="UniProtKB-SubCell"/>
</dbReference>
<feature type="transmembrane region" description="Helical" evidence="7">
    <location>
        <begin position="219"/>
        <end position="242"/>
    </location>
</feature>
<dbReference type="AlphaFoldDB" id="D3FCW8"/>
<dbReference type="CDD" id="cd06173">
    <property type="entry name" value="MFS_MefA_like"/>
    <property type="match status" value="1"/>
</dbReference>
<organism evidence="8 9">
    <name type="scientific">Conexibacter woesei (strain DSM 14684 / CCUG 47730 / CIP 108061 / JCM 11494 / NBRC 100937 / ID131577)</name>
    <dbReference type="NCBI Taxonomy" id="469383"/>
    <lineage>
        <taxon>Bacteria</taxon>
        <taxon>Bacillati</taxon>
        <taxon>Actinomycetota</taxon>
        <taxon>Thermoleophilia</taxon>
        <taxon>Solirubrobacterales</taxon>
        <taxon>Conexibacteraceae</taxon>
        <taxon>Conexibacter</taxon>
    </lineage>
</organism>
<dbReference type="GO" id="GO:0022857">
    <property type="term" value="F:transmembrane transporter activity"/>
    <property type="evidence" value="ECO:0007669"/>
    <property type="project" value="InterPro"/>
</dbReference>
<dbReference type="InterPro" id="IPR036259">
    <property type="entry name" value="MFS_trans_sf"/>
</dbReference>
<evidence type="ECO:0000256" key="2">
    <source>
        <dbReference type="ARBA" id="ARBA00022475"/>
    </source>
</evidence>
<dbReference type="PRINTS" id="PR01988">
    <property type="entry name" value="EXPORTERBACE"/>
</dbReference>
<evidence type="ECO:0000256" key="7">
    <source>
        <dbReference type="SAM" id="Phobius"/>
    </source>
</evidence>
<protein>
    <submittedName>
        <fullName evidence="8">Major facilitator superfamily MFS_1</fullName>
    </submittedName>
</protein>
<proteinExistence type="predicted"/>
<feature type="transmembrane region" description="Helical" evidence="7">
    <location>
        <begin position="283"/>
        <end position="303"/>
    </location>
</feature>
<evidence type="ECO:0000256" key="1">
    <source>
        <dbReference type="ARBA" id="ARBA00004651"/>
    </source>
</evidence>
<dbReference type="RefSeq" id="WP_012934531.1">
    <property type="nucleotide sequence ID" value="NC_013739.1"/>
</dbReference>
<feature type="transmembrane region" description="Helical" evidence="7">
    <location>
        <begin position="15"/>
        <end position="38"/>
    </location>
</feature>
<dbReference type="InterPro" id="IPR011701">
    <property type="entry name" value="MFS"/>
</dbReference>
<dbReference type="OrthoDB" id="4528313at2"/>
<feature type="transmembrane region" description="Helical" evidence="7">
    <location>
        <begin position="349"/>
        <end position="367"/>
    </location>
</feature>
<dbReference type="HOGENOM" id="CLU_034180_17_3_11"/>
<reference evidence="8 9" key="1">
    <citation type="journal article" date="2010" name="Stand. Genomic Sci.">
        <title>Complete genome sequence of Conexibacter woesei type strain (ID131577).</title>
        <authorList>
            <person name="Pukall R."/>
            <person name="Lapidus A."/>
            <person name="Glavina Del Rio T."/>
            <person name="Copeland A."/>
            <person name="Tice H."/>
            <person name="Cheng J.-F."/>
            <person name="Lucas S."/>
            <person name="Chen F."/>
            <person name="Nolan M."/>
            <person name="Bruce D."/>
            <person name="Goodwin L."/>
            <person name="Pitluck S."/>
            <person name="Mavromatis K."/>
            <person name="Ivanova N."/>
            <person name="Ovchinnikova G."/>
            <person name="Pati A."/>
            <person name="Chen A."/>
            <person name="Palaniappan K."/>
            <person name="Land M."/>
            <person name="Hauser L."/>
            <person name="Chang Y.-J."/>
            <person name="Jeffries C.D."/>
            <person name="Chain P."/>
            <person name="Meincke L."/>
            <person name="Sims D."/>
            <person name="Brettin T."/>
            <person name="Detter J.C."/>
            <person name="Rohde M."/>
            <person name="Goeker M."/>
            <person name="Bristow J."/>
            <person name="Eisen J.A."/>
            <person name="Markowitz V."/>
            <person name="Kyrpides N.C."/>
            <person name="Klenk H.-P."/>
            <person name="Hugenholtz P."/>
        </authorList>
    </citation>
    <scope>NUCLEOTIDE SEQUENCE [LARGE SCALE GENOMIC DNA]</scope>
    <source>
        <strain evidence="9">DSM 14684 / CIP 108061 / JCM 11494 / NBRC 100937 / ID131577</strain>
    </source>
</reference>
<feature type="transmembrane region" description="Helical" evidence="7">
    <location>
        <begin position="373"/>
        <end position="392"/>
    </location>
</feature>
<reference evidence="9" key="2">
    <citation type="submission" date="2010-01" db="EMBL/GenBank/DDBJ databases">
        <title>The complete genome of Conexibacter woesei DSM 14684.</title>
        <authorList>
            <consortium name="US DOE Joint Genome Institute (JGI-PGF)"/>
            <person name="Lucas S."/>
            <person name="Copeland A."/>
            <person name="Lapidus A."/>
            <person name="Glavina del Rio T."/>
            <person name="Dalin E."/>
            <person name="Tice H."/>
            <person name="Bruce D."/>
            <person name="Goodwin L."/>
            <person name="Pitluck S."/>
            <person name="Kyrpides N."/>
            <person name="Mavromatis K."/>
            <person name="Ivanova N."/>
            <person name="Mikhailova N."/>
            <person name="Chertkov O."/>
            <person name="Brettin T."/>
            <person name="Detter J.C."/>
            <person name="Han C."/>
            <person name="Larimer F."/>
            <person name="Land M."/>
            <person name="Hauser L."/>
            <person name="Markowitz V."/>
            <person name="Cheng J.-F."/>
            <person name="Hugenholtz P."/>
            <person name="Woyke T."/>
            <person name="Wu D."/>
            <person name="Pukall R."/>
            <person name="Steenblock K."/>
            <person name="Schneider S."/>
            <person name="Klenk H.-P."/>
            <person name="Eisen J.A."/>
        </authorList>
    </citation>
    <scope>NUCLEOTIDE SEQUENCE [LARGE SCALE GENOMIC DNA]</scope>
    <source>
        <strain evidence="9">DSM 14684 / CIP 108061 / JCM 11494 / NBRC 100937 / ID131577</strain>
    </source>
</reference>
<feature type="transmembrane region" description="Helical" evidence="7">
    <location>
        <begin position="50"/>
        <end position="70"/>
    </location>
</feature>
<name>D3FCW8_CONWI</name>
<keyword evidence="4 7" id="KW-1133">Transmembrane helix</keyword>
<dbReference type="PANTHER" id="PTHR23513">
    <property type="entry name" value="INTEGRAL MEMBRANE EFFLUX PROTEIN-RELATED"/>
    <property type="match status" value="1"/>
</dbReference>
<feature type="transmembrane region" description="Helical" evidence="7">
    <location>
        <begin position="309"/>
        <end position="328"/>
    </location>
</feature>
<feature type="compositionally biased region" description="Low complexity" evidence="6">
    <location>
        <begin position="413"/>
        <end position="429"/>
    </location>
</feature>
<feature type="transmembrane region" description="Helical" evidence="7">
    <location>
        <begin position="254"/>
        <end position="276"/>
    </location>
</feature>
<dbReference type="EMBL" id="CP001854">
    <property type="protein sequence ID" value="ADB51480.1"/>
    <property type="molecule type" value="Genomic_DNA"/>
</dbReference>
<sequence length="429" mass="45427">MARFSLLWSHRDFRWLFLSQTISTTGDRIVLVALALLVTERTGSTTDLGLVLGAYTLAHVSFVLLGGVWADRLPRHRIMFSTDLIRGGLHALLAVLILTDVVTIWHLIAIEALFGMAEAFFRPAFSGLVPQTVPEELIQEANALNNLTQTIAEFAGPAIATALVLTVGTGAAFGVDAATFFVSAALLTLVRPRERGKPAPRAPWRRELREGFEEVRSRTWVWVTISVFSFQLLGAFAPYVVLGPTVAEQQYGDAALYGWLAASVGFGTALGSLLALRWRPRRPLVAGILLVLPFCLLLTAFAIGIPLAVALPIGALTGIGVALFGVWWQTALAQRIPPHALSRVTSYDWLGSLALLPIGYVLVGVLAEHVGATEVMAVGGVLAASVLLLGLLPRESRELGSGGSGDVPPTAPGAPAAAGAAGVTPRADA</sequence>
<feature type="transmembrane region" description="Helical" evidence="7">
    <location>
        <begin position="154"/>
        <end position="187"/>
    </location>
</feature>
<dbReference type="Gene3D" id="1.20.1250.20">
    <property type="entry name" value="MFS general substrate transporter like domains"/>
    <property type="match status" value="1"/>
</dbReference>
<dbReference type="KEGG" id="cwo:Cwoe_3061"/>
<dbReference type="eggNOG" id="COG2814">
    <property type="taxonomic scope" value="Bacteria"/>
</dbReference>
<accession>D3FCW8</accession>
<keyword evidence="2" id="KW-1003">Cell membrane</keyword>
<dbReference type="PANTHER" id="PTHR23513:SF11">
    <property type="entry name" value="STAPHYLOFERRIN A TRANSPORTER"/>
    <property type="match status" value="1"/>
</dbReference>
<comment type="subcellular location">
    <subcellularLocation>
        <location evidence="1">Cell membrane</location>
        <topology evidence="1">Multi-pass membrane protein</topology>
    </subcellularLocation>
</comment>
<dbReference type="STRING" id="469383.Cwoe_3061"/>
<dbReference type="InterPro" id="IPR022324">
    <property type="entry name" value="Bacilysin_exporter_BacE_put"/>
</dbReference>
<evidence type="ECO:0000256" key="4">
    <source>
        <dbReference type="ARBA" id="ARBA00022989"/>
    </source>
</evidence>
<keyword evidence="9" id="KW-1185">Reference proteome</keyword>
<keyword evidence="3 7" id="KW-0812">Transmembrane</keyword>
<dbReference type="SUPFAM" id="SSF103473">
    <property type="entry name" value="MFS general substrate transporter"/>
    <property type="match status" value="1"/>
</dbReference>
<feature type="region of interest" description="Disordered" evidence="6">
    <location>
        <begin position="399"/>
        <end position="429"/>
    </location>
</feature>
<dbReference type="Pfam" id="PF07690">
    <property type="entry name" value="MFS_1"/>
    <property type="match status" value="1"/>
</dbReference>
<gene>
    <name evidence="8" type="ordered locus">Cwoe_3061</name>
</gene>
<evidence type="ECO:0000313" key="8">
    <source>
        <dbReference type="EMBL" id="ADB51480.1"/>
    </source>
</evidence>
<evidence type="ECO:0000313" key="9">
    <source>
        <dbReference type="Proteomes" id="UP000008229"/>
    </source>
</evidence>
<evidence type="ECO:0000256" key="3">
    <source>
        <dbReference type="ARBA" id="ARBA00022692"/>
    </source>
</evidence>
<dbReference type="Proteomes" id="UP000008229">
    <property type="component" value="Chromosome"/>
</dbReference>
<feature type="transmembrane region" description="Helical" evidence="7">
    <location>
        <begin position="91"/>
        <end position="114"/>
    </location>
</feature>